<dbReference type="SUPFAM" id="SSF46565">
    <property type="entry name" value="Chaperone J-domain"/>
    <property type="match status" value="1"/>
</dbReference>
<name>A0AAN7PQM2_9MYRT</name>
<dbReference type="GO" id="GO:0072583">
    <property type="term" value="P:clathrin-dependent endocytosis"/>
    <property type="evidence" value="ECO:0007669"/>
    <property type="project" value="TreeGrafter"/>
</dbReference>
<sequence>MDADTALREYSYGYSSSRVTPFRTSEIDFRDVFGGPPRRLSIHEMMRYSFTEGADSFSGRRRLSETPSFRDPWTVAKDKPVFGAGMEGGTRTRGLEDDFFVDIFKGCESPSSTTPRKLDRPDLFSDSPPGSRPLSPGWPPPPGVVEGFVGPSSAPTNFSLPSKLSKLEESPTLGSSNRTSSSPTLGSSNRTSSRDVVSKGTSNLHSPKVSVFGLSSRPVQVQDVCRNNGTHYRPSPLSQQSSLPRENSDDLEKDTGNSEDVTSSHQFHFSIYKWAGKGVPLIMPLGRARSWRLPGKGKTESFDGRAEASDEVVNRSASDLSLKVELEACQLPENEVLTLQNEEAKGNNVEGISVRTMQKEKNGKSSGPNIMNPRESSENEMKGGVQKLSRHGSKSMKVFLHDKDEEQGNNEDIIDQKSDRTNGTERSRKGSSRTDNNSRVLKKLDDELLARRSEEAKKVSTRGSPRNSEDGIGKKRSKGKVKEFIKIFSQDAPPAKPKTSIHPQNESFTEKERGTPEATLEANNRKSTMVNGRTNVSLLAKPSHDYKKVADPCKESCEELPKRDSTHILFSDASSGQKDNSTSRIATATEDARITDEDTDDSCIAFFTIKELPEDDYKQGQPTGNCEEIQAIDTKVRQWSYGKEGNIRSLLSTLQYVLWPGSGWKPVPLVDIIEGSAVKRAYQRALLCLHPDKLQQKGADPSQKYMAEKVFDILQESWTHFSTAGAV</sequence>
<feature type="compositionally biased region" description="Basic and acidic residues" evidence="1">
    <location>
        <begin position="246"/>
        <end position="256"/>
    </location>
</feature>
<feature type="compositionally biased region" description="Low complexity" evidence="1">
    <location>
        <begin position="144"/>
        <end position="164"/>
    </location>
</feature>
<evidence type="ECO:0000313" key="3">
    <source>
        <dbReference type="Proteomes" id="UP001345219"/>
    </source>
</evidence>
<dbReference type="Gene3D" id="1.10.287.110">
    <property type="entry name" value="DnaJ domain"/>
    <property type="match status" value="1"/>
</dbReference>
<dbReference type="EMBL" id="JAXIOK010000016">
    <property type="protein sequence ID" value="KAK4752807.1"/>
    <property type="molecule type" value="Genomic_DNA"/>
</dbReference>
<dbReference type="Proteomes" id="UP001345219">
    <property type="component" value="Chromosome 16"/>
</dbReference>
<dbReference type="PANTHER" id="PTHR23172:SF64">
    <property type="entry name" value="J DOMAIN-CONTAINING PROTEIN REQUIRED FOR CHLOROPLAST ACCUMULATION RESPONSE 1"/>
    <property type="match status" value="1"/>
</dbReference>
<feature type="compositionally biased region" description="Low complexity" evidence="1">
    <location>
        <begin position="234"/>
        <end position="244"/>
    </location>
</feature>
<organism evidence="2 3">
    <name type="scientific">Trapa incisa</name>
    <dbReference type="NCBI Taxonomy" id="236973"/>
    <lineage>
        <taxon>Eukaryota</taxon>
        <taxon>Viridiplantae</taxon>
        <taxon>Streptophyta</taxon>
        <taxon>Embryophyta</taxon>
        <taxon>Tracheophyta</taxon>
        <taxon>Spermatophyta</taxon>
        <taxon>Magnoliopsida</taxon>
        <taxon>eudicotyledons</taxon>
        <taxon>Gunneridae</taxon>
        <taxon>Pentapetalae</taxon>
        <taxon>rosids</taxon>
        <taxon>malvids</taxon>
        <taxon>Myrtales</taxon>
        <taxon>Lythraceae</taxon>
        <taxon>Trapa</taxon>
    </lineage>
</organism>
<dbReference type="FunFam" id="1.10.287.110:FF:000043">
    <property type="entry name" value="J-domain protein required for chloroplast accumulation response 1"/>
    <property type="match status" value="1"/>
</dbReference>
<evidence type="ECO:0000256" key="1">
    <source>
        <dbReference type="SAM" id="MobiDB-lite"/>
    </source>
</evidence>
<reference evidence="2 3" key="1">
    <citation type="journal article" date="2023" name="Hortic Res">
        <title>Pangenome of water caltrop reveals structural variations and asymmetric subgenome divergence after allopolyploidization.</title>
        <authorList>
            <person name="Zhang X."/>
            <person name="Chen Y."/>
            <person name="Wang L."/>
            <person name="Yuan Y."/>
            <person name="Fang M."/>
            <person name="Shi L."/>
            <person name="Lu R."/>
            <person name="Comes H.P."/>
            <person name="Ma Y."/>
            <person name="Chen Y."/>
            <person name="Huang G."/>
            <person name="Zhou Y."/>
            <person name="Zheng Z."/>
            <person name="Qiu Y."/>
        </authorList>
    </citation>
    <scope>NUCLEOTIDE SEQUENCE [LARGE SCALE GENOMIC DNA]</scope>
    <source>
        <tissue evidence="2">Roots</tissue>
    </source>
</reference>
<proteinExistence type="predicted"/>
<evidence type="ECO:0008006" key="4">
    <source>
        <dbReference type="Google" id="ProtNLM"/>
    </source>
</evidence>
<feature type="compositionally biased region" description="Polar residues" evidence="1">
    <location>
        <begin position="172"/>
        <end position="191"/>
    </location>
</feature>
<dbReference type="GO" id="GO:0072318">
    <property type="term" value="P:clathrin coat disassembly"/>
    <property type="evidence" value="ECO:0007669"/>
    <property type="project" value="TreeGrafter"/>
</dbReference>
<feature type="region of interest" description="Disordered" evidence="1">
    <location>
        <begin position="348"/>
        <end position="519"/>
    </location>
</feature>
<dbReference type="GO" id="GO:0030276">
    <property type="term" value="F:clathrin binding"/>
    <property type="evidence" value="ECO:0007669"/>
    <property type="project" value="TreeGrafter"/>
</dbReference>
<feature type="region of interest" description="Disordered" evidence="1">
    <location>
        <begin position="226"/>
        <end position="262"/>
    </location>
</feature>
<evidence type="ECO:0000313" key="2">
    <source>
        <dbReference type="EMBL" id="KAK4752807.1"/>
    </source>
</evidence>
<gene>
    <name evidence="2" type="ORF">SAY87_021605</name>
</gene>
<feature type="compositionally biased region" description="Basic and acidic residues" evidence="1">
    <location>
        <begin position="414"/>
        <end position="428"/>
    </location>
</feature>
<feature type="region of interest" description="Disordered" evidence="1">
    <location>
        <begin position="110"/>
        <end position="211"/>
    </location>
</feature>
<feature type="compositionally biased region" description="Basic and acidic residues" evidence="1">
    <location>
        <begin position="442"/>
        <end position="458"/>
    </location>
</feature>
<dbReference type="GO" id="GO:0005737">
    <property type="term" value="C:cytoplasm"/>
    <property type="evidence" value="ECO:0007669"/>
    <property type="project" value="TreeGrafter"/>
</dbReference>
<comment type="caution">
    <text evidence="2">The sequence shown here is derived from an EMBL/GenBank/DDBJ whole genome shotgun (WGS) entry which is preliminary data.</text>
</comment>
<keyword evidence="3" id="KW-1185">Reference proteome</keyword>
<protein>
    <recommendedName>
        <fullName evidence="4">J domain-containing protein required for chloroplast accumulation response 1</fullName>
    </recommendedName>
</protein>
<accession>A0AAN7PQM2</accession>
<dbReference type="PANTHER" id="PTHR23172">
    <property type="entry name" value="AUXILIN/CYCLIN G-ASSOCIATED KINASE-RELATED"/>
    <property type="match status" value="1"/>
</dbReference>
<dbReference type="GO" id="GO:0031982">
    <property type="term" value="C:vesicle"/>
    <property type="evidence" value="ECO:0007669"/>
    <property type="project" value="TreeGrafter"/>
</dbReference>
<dbReference type="AlphaFoldDB" id="A0AAN7PQM2"/>
<dbReference type="InterPro" id="IPR036869">
    <property type="entry name" value="J_dom_sf"/>
</dbReference>